<dbReference type="Gene3D" id="3.40.430.10">
    <property type="entry name" value="Dihydrofolate Reductase, subunit A"/>
    <property type="match status" value="1"/>
</dbReference>
<dbReference type="GO" id="GO:0004146">
    <property type="term" value="F:dihydrofolate reductase activity"/>
    <property type="evidence" value="ECO:0007669"/>
    <property type="project" value="UniProtKB-EC"/>
</dbReference>
<dbReference type="SUPFAM" id="SSF53597">
    <property type="entry name" value="Dihydrofolate reductase-like"/>
    <property type="match status" value="1"/>
</dbReference>
<dbReference type="PROSITE" id="PS00075">
    <property type="entry name" value="DHFR_1"/>
    <property type="match status" value="1"/>
</dbReference>
<accession>A0A451DAP0</accession>
<keyword evidence="6 8" id="KW-0560">Oxidoreductase</keyword>
<dbReference type="GO" id="GO:0005829">
    <property type="term" value="C:cytosol"/>
    <property type="evidence" value="ECO:0007669"/>
    <property type="project" value="TreeGrafter"/>
</dbReference>
<comment type="similarity">
    <text evidence="2 8 9">Belongs to the dihydrofolate reductase family.</text>
</comment>
<dbReference type="UniPathway" id="UPA00077">
    <property type="reaction ID" value="UER00158"/>
</dbReference>
<evidence type="ECO:0000259" key="10">
    <source>
        <dbReference type="PROSITE" id="PS51330"/>
    </source>
</evidence>
<organism evidence="11 12">
    <name type="scientific">Candidatus Erwinia haradaeae</name>
    <dbReference type="NCBI Taxonomy" id="1922217"/>
    <lineage>
        <taxon>Bacteria</taxon>
        <taxon>Pseudomonadati</taxon>
        <taxon>Pseudomonadota</taxon>
        <taxon>Gammaproteobacteria</taxon>
        <taxon>Enterobacterales</taxon>
        <taxon>Erwiniaceae</taxon>
        <taxon>Erwinia</taxon>
    </lineage>
</organism>
<evidence type="ECO:0000256" key="3">
    <source>
        <dbReference type="ARBA" id="ARBA00012856"/>
    </source>
</evidence>
<evidence type="ECO:0000256" key="9">
    <source>
        <dbReference type="RuleBase" id="RU004474"/>
    </source>
</evidence>
<dbReference type="PANTHER" id="PTHR48069:SF3">
    <property type="entry name" value="DIHYDROFOLATE REDUCTASE"/>
    <property type="match status" value="1"/>
</dbReference>
<dbReference type="GO" id="GO:0006730">
    <property type="term" value="P:one-carbon metabolic process"/>
    <property type="evidence" value="ECO:0007669"/>
    <property type="project" value="UniProtKB-KW"/>
</dbReference>
<dbReference type="PIRSF" id="PIRSF000194">
    <property type="entry name" value="DHFR"/>
    <property type="match status" value="1"/>
</dbReference>
<dbReference type="Pfam" id="PF00186">
    <property type="entry name" value="DHFR_1"/>
    <property type="match status" value="1"/>
</dbReference>
<evidence type="ECO:0000256" key="6">
    <source>
        <dbReference type="ARBA" id="ARBA00023002"/>
    </source>
</evidence>
<dbReference type="InterPro" id="IPR024072">
    <property type="entry name" value="DHFR-like_dom_sf"/>
</dbReference>
<dbReference type="PANTHER" id="PTHR48069">
    <property type="entry name" value="DIHYDROFOLATE REDUCTASE"/>
    <property type="match status" value="1"/>
</dbReference>
<keyword evidence="4 8" id="KW-0554">One-carbon metabolism</keyword>
<dbReference type="GO" id="GO:0070401">
    <property type="term" value="F:NADP+ binding"/>
    <property type="evidence" value="ECO:0007669"/>
    <property type="project" value="UniProtKB-ARBA"/>
</dbReference>
<dbReference type="OrthoDB" id="9804315at2"/>
<dbReference type="InterPro" id="IPR017925">
    <property type="entry name" value="DHFR_CS"/>
</dbReference>
<evidence type="ECO:0000256" key="4">
    <source>
        <dbReference type="ARBA" id="ARBA00022563"/>
    </source>
</evidence>
<dbReference type="GO" id="GO:0046655">
    <property type="term" value="P:folic acid metabolic process"/>
    <property type="evidence" value="ECO:0007669"/>
    <property type="project" value="TreeGrafter"/>
</dbReference>
<evidence type="ECO:0000313" key="12">
    <source>
        <dbReference type="Proteomes" id="UP000294368"/>
    </source>
</evidence>
<sequence length="176" mass="20461">MISLIAALTTNHVIGRNNTIPWFLPIDLDWFKKNTLHKPIVMGRCTWETLPLPLSGRMNIILSRVPNKSTKMVKWVTTIEDVFRVSGTAPEIMVIGGGDVYQQFISSAKRLYLTHIKTVIAGDTYFPYYDRTHWQEVFSACYCRNTYHKYNLLFEILERYNECDVVFSKKCIAGHY</sequence>
<evidence type="ECO:0000256" key="8">
    <source>
        <dbReference type="PIRNR" id="PIRNR000194"/>
    </source>
</evidence>
<protein>
    <recommendedName>
        <fullName evidence="3 8">Dihydrofolate reductase</fullName>
        <ecNumber evidence="3 8">1.5.1.3</ecNumber>
    </recommendedName>
</protein>
<comment type="pathway">
    <text evidence="1 8">Cofactor biosynthesis; tetrahydrofolate biosynthesis; 5,6,7,8-tetrahydrofolate from 7,8-dihydrofolate: step 1/1.</text>
</comment>
<evidence type="ECO:0000256" key="7">
    <source>
        <dbReference type="ARBA" id="ARBA00025067"/>
    </source>
</evidence>
<evidence type="ECO:0000256" key="1">
    <source>
        <dbReference type="ARBA" id="ARBA00004903"/>
    </source>
</evidence>
<dbReference type="GO" id="GO:0046654">
    <property type="term" value="P:tetrahydrofolate biosynthetic process"/>
    <property type="evidence" value="ECO:0007669"/>
    <property type="project" value="UniProtKB-UniPathway"/>
</dbReference>
<proteinExistence type="inferred from homology"/>
<dbReference type="AlphaFoldDB" id="A0A451DAP0"/>
<evidence type="ECO:0000256" key="5">
    <source>
        <dbReference type="ARBA" id="ARBA00022857"/>
    </source>
</evidence>
<dbReference type="InterPro" id="IPR001796">
    <property type="entry name" value="DHFR_dom"/>
</dbReference>
<dbReference type="FunFam" id="3.40.430.10:FF:000001">
    <property type="entry name" value="Dihydrofolate reductase"/>
    <property type="match status" value="1"/>
</dbReference>
<dbReference type="NCBIfam" id="NF008037">
    <property type="entry name" value="PRK10769.1"/>
    <property type="match status" value="1"/>
</dbReference>
<evidence type="ECO:0000313" key="11">
    <source>
        <dbReference type="EMBL" id="VFP83338.1"/>
    </source>
</evidence>
<feature type="domain" description="DHFR" evidence="10">
    <location>
        <begin position="1"/>
        <end position="159"/>
    </location>
</feature>
<reference evidence="11 12" key="1">
    <citation type="submission" date="2019-02" db="EMBL/GenBank/DDBJ databases">
        <authorList>
            <person name="Manzano-Marin A."/>
            <person name="Manzano-Marin A."/>
        </authorList>
    </citation>
    <scope>NUCLEOTIDE SEQUENCE [LARGE SCALE GENOMIC DNA]</scope>
    <source>
        <strain evidence="11 12">ErCikochiana</strain>
    </source>
</reference>
<dbReference type="Proteomes" id="UP000294368">
    <property type="component" value="Chromosome"/>
</dbReference>
<comment type="catalytic activity">
    <reaction evidence="8">
        <text>(6S)-5,6,7,8-tetrahydrofolate + NADP(+) = 7,8-dihydrofolate + NADPH + H(+)</text>
        <dbReference type="Rhea" id="RHEA:15009"/>
        <dbReference type="ChEBI" id="CHEBI:15378"/>
        <dbReference type="ChEBI" id="CHEBI:57451"/>
        <dbReference type="ChEBI" id="CHEBI:57453"/>
        <dbReference type="ChEBI" id="CHEBI:57783"/>
        <dbReference type="ChEBI" id="CHEBI:58349"/>
        <dbReference type="EC" id="1.5.1.3"/>
    </reaction>
</comment>
<dbReference type="CDD" id="cd00209">
    <property type="entry name" value="DHFR"/>
    <property type="match status" value="1"/>
</dbReference>
<dbReference type="GO" id="GO:0046452">
    <property type="term" value="P:dihydrofolate metabolic process"/>
    <property type="evidence" value="ECO:0007669"/>
    <property type="project" value="TreeGrafter"/>
</dbReference>
<dbReference type="EMBL" id="LR217715">
    <property type="protein sequence ID" value="VFP83338.1"/>
    <property type="molecule type" value="Genomic_DNA"/>
</dbReference>
<dbReference type="InterPro" id="IPR012259">
    <property type="entry name" value="DHFR"/>
</dbReference>
<dbReference type="PROSITE" id="PS51330">
    <property type="entry name" value="DHFR_2"/>
    <property type="match status" value="1"/>
</dbReference>
<gene>
    <name evidence="11" type="primary">folA</name>
    <name evidence="11" type="ORF">ERCIKOCA2762_587</name>
</gene>
<comment type="function">
    <text evidence="7 8">Key enzyme in folate metabolism. Catalyzes an essential reaction for de novo glycine and purine synthesis, and for DNA precursor synthesis.</text>
</comment>
<keyword evidence="5 8" id="KW-0521">NADP</keyword>
<dbReference type="EC" id="1.5.1.3" evidence="3 8"/>
<name>A0A451DAP0_9GAMM</name>
<evidence type="ECO:0000256" key="2">
    <source>
        <dbReference type="ARBA" id="ARBA00009539"/>
    </source>
</evidence>
<dbReference type="PRINTS" id="PR00070">
    <property type="entry name" value="DHFR"/>
</dbReference>